<dbReference type="InterPro" id="IPR021236">
    <property type="entry name" value="Uncharacterised_YfdX"/>
</dbReference>
<dbReference type="EMBL" id="AQQZ01000002">
    <property type="protein sequence ID" value="KNG94596.1"/>
    <property type="molecule type" value="Genomic_DNA"/>
</dbReference>
<accession>A0A0L1JS80</accession>
<gene>
    <name evidence="2" type="ORF">ATO11_04105</name>
</gene>
<proteinExistence type="predicted"/>
<comment type="caution">
    <text evidence="2">The sequence shown here is derived from an EMBL/GenBank/DDBJ whole genome shotgun (WGS) entry which is preliminary data.</text>
</comment>
<keyword evidence="3" id="KW-1185">Reference proteome</keyword>
<evidence type="ECO:0008006" key="4">
    <source>
        <dbReference type="Google" id="ProtNLM"/>
    </source>
</evidence>
<dbReference type="Pfam" id="PF10938">
    <property type="entry name" value="YfdX"/>
    <property type="match status" value="1"/>
</dbReference>
<dbReference type="AlphaFoldDB" id="A0A0L1JS80"/>
<dbReference type="STRING" id="1317121.ATO11_04105"/>
<protein>
    <recommendedName>
        <fullName evidence="4">YfdX family protein</fullName>
    </recommendedName>
</protein>
<reference evidence="2 3" key="1">
    <citation type="journal article" date="2015" name="Int. J. Syst. Evol. Microbiol.">
        <title>Aestuariivita atlantica sp. nov., isolated from deep sea sediment of the Atlantic Ocean.</title>
        <authorList>
            <person name="Li G."/>
            <person name="Lai Q."/>
            <person name="Du Y."/>
            <person name="Liu X."/>
            <person name="Sun F."/>
            <person name="Shao Z."/>
        </authorList>
    </citation>
    <scope>NUCLEOTIDE SEQUENCE [LARGE SCALE GENOMIC DNA]</scope>
    <source>
        <strain evidence="2 3">22II-S11-z3</strain>
    </source>
</reference>
<feature type="chain" id="PRO_5005553888" description="YfdX family protein" evidence="1">
    <location>
        <begin position="26"/>
        <end position="212"/>
    </location>
</feature>
<name>A0A0L1JS80_9RHOB</name>
<evidence type="ECO:0000313" key="3">
    <source>
        <dbReference type="Proteomes" id="UP000036938"/>
    </source>
</evidence>
<evidence type="ECO:0000313" key="2">
    <source>
        <dbReference type="EMBL" id="KNG94596.1"/>
    </source>
</evidence>
<organism evidence="2 3">
    <name type="scientific">Pseudaestuariivita atlantica</name>
    <dbReference type="NCBI Taxonomy" id="1317121"/>
    <lineage>
        <taxon>Bacteria</taxon>
        <taxon>Pseudomonadati</taxon>
        <taxon>Pseudomonadota</taxon>
        <taxon>Alphaproteobacteria</taxon>
        <taxon>Rhodobacterales</taxon>
        <taxon>Paracoccaceae</taxon>
        <taxon>Pseudaestuariivita</taxon>
    </lineage>
</organism>
<dbReference type="RefSeq" id="WP_050529567.1">
    <property type="nucleotide sequence ID" value="NZ_AQQZ01000002.1"/>
</dbReference>
<dbReference type="Gene3D" id="6.10.250.2140">
    <property type="match status" value="1"/>
</dbReference>
<keyword evidence="1" id="KW-0732">Signal</keyword>
<sequence>MKRHFRIAALALATLMSSTSLVAYAGENVPTYDTQTEMLKTADHALVAITHARAARLALFDDDVETAKGRVAEARAEFIESEKELNDLTIGDTEAPEGAVRYLPFDMSMSLSETFEGTEVNKQALEKFYGLMQSGSPDDAVEVLRLAEIEVNVTAALLPITEASDLLLKAQTLIDEGKYFEANLALKAMEDAVIVRSFSIDAIPEQGADDYD</sequence>
<dbReference type="OrthoDB" id="6506866at2"/>
<evidence type="ECO:0000256" key="1">
    <source>
        <dbReference type="SAM" id="SignalP"/>
    </source>
</evidence>
<dbReference type="Proteomes" id="UP000036938">
    <property type="component" value="Unassembled WGS sequence"/>
</dbReference>
<feature type="signal peptide" evidence="1">
    <location>
        <begin position="1"/>
        <end position="25"/>
    </location>
</feature>